<protein>
    <recommendedName>
        <fullName evidence="2">Phosphodiester glycosidase domain-containing protein</fullName>
    </recommendedName>
</protein>
<organism evidence="3 4">
    <name type="scientific">Acinetobacter tandoii</name>
    <dbReference type="NCBI Taxonomy" id="202954"/>
    <lineage>
        <taxon>Bacteria</taxon>
        <taxon>Pseudomonadati</taxon>
        <taxon>Pseudomonadota</taxon>
        <taxon>Gammaproteobacteria</taxon>
        <taxon>Moraxellales</taxon>
        <taxon>Moraxellaceae</taxon>
        <taxon>Acinetobacter</taxon>
    </lineage>
</organism>
<dbReference type="Proteomes" id="UP000325788">
    <property type="component" value="Unassembled WGS sequence"/>
</dbReference>
<dbReference type="Pfam" id="PF09992">
    <property type="entry name" value="NAGPA"/>
    <property type="match status" value="1"/>
</dbReference>
<evidence type="ECO:0000313" key="3">
    <source>
        <dbReference type="EMBL" id="KAB1852487.1"/>
    </source>
</evidence>
<comment type="caution">
    <text evidence="3">The sequence shown here is derived from an EMBL/GenBank/DDBJ whole genome shotgun (WGS) entry which is preliminary data.</text>
</comment>
<keyword evidence="1" id="KW-0732">Signal</keyword>
<feature type="chain" id="PRO_5024302175" description="Phosphodiester glycosidase domain-containing protein" evidence="1">
    <location>
        <begin position="27"/>
        <end position="252"/>
    </location>
</feature>
<name>A0A5N4W315_9GAMM</name>
<evidence type="ECO:0000256" key="1">
    <source>
        <dbReference type="SAM" id="SignalP"/>
    </source>
</evidence>
<dbReference type="EMBL" id="VXLD01000013">
    <property type="protein sequence ID" value="KAB1852487.1"/>
    <property type="molecule type" value="Genomic_DNA"/>
</dbReference>
<reference evidence="3 4" key="1">
    <citation type="submission" date="2019-09" db="EMBL/GenBank/DDBJ databases">
        <title>Draft genome sequence of Acinetobacter tandoii W4-4-4 isolated from environmental water sample.</title>
        <authorList>
            <person name="Wee S.K."/>
            <person name="Yan B."/>
            <person name="Mustaffa S.B."/>
            <person name="Yap E.P.H."/>
        </authorList>
    </citation>
    <scope>NUCLEOTIDE SEQUENCE [LARGE SCALE GENOMIC DNA]</scope>
    <source>
        <strain evidence="3 4">W4-4-4</strain>
    </source>
</reference>
<sequence>MTITLRQVLQLITMLISSLMSMSQFAQVTSYTRQYNDLNYTVVEVHDLSKLRLLLNKQNDQTPVNYFSQIPTQLNTCEKMLFAMNAGMFHYTFHPVGLYIENKKKLFPLNQHLGWGNFYLQPNGILAWNSKQAVILSTSQYVKGKFKADYATQSGPMLVSNQLINPIFIAESSSLKIRNAVGIKDQVLYFVLTEQAVNFYALASFMQNELKLEQALYLDGSISAMYLAEKDINIQSSPFGPMLAYIEDQECE</sequence>
<accession>A0A5N4W315</accession>
<evidence type="ECO:0000259" key="2">
    <source>
        <dbReference type="Pfam" id="PF09992"/>
    </source>
</evidence>
<evidence type="ECO:0000313" key="4">
    <source>
        <dbReference type="Proteomes" id="UP000325788"/>
    </source>
</evidence>
<dbReference type="AlphaFoldDB" id="A0A5N4W315"/>
<feature type="signal peptide" evidence="1">
    <location>
        <begin position="1"/>
        <end position="26"/>
    </location>
</feature>
<gene>
    <name evidence="3" type="ORF">F4W09_14610</name>
</gene>
<dbReference type="InterPro" id="IPR018711">
    <property type="entry name" value="NAGPA"/>
</dbReference>
<proteinExistence type="predicted"/>
<feature type="domain" description="Phosphodiester glycosidase" evidence="2">
    <location>
        <begin position="81"/>
        <end position="235"/>
    </location>
</feature>